<evidence type="ECO:0000313" key="2">
    <source>
        <dbReference type="Proteomes" id="UP001055879"/>
    </source>
</evidence>
<organism evidence="1 2">
    <name type="scientific">Arctium lappa</name>
    <name type="common">Greater burdock</name>
    <name type="synonym">Lappa major</name>
    <dbReference type="NCBI Taxonomy" id="4217"/>
    <lineage>
        <taxon>Eukaryota</taxon>
        <taxon>Viridiplantae</taxon>
        <taxon>Streptophyta</taxon>
        <taxon>Embryophyta</taxon>
        <taxon>Tracheophyta</taxon>
        <taxon>Spermatophyta</taxon>
        <taxon>Magnoliopsida</taxon>
        <taxon>eudicotyledons</taxon>
        <taxon>Gunneridae</taxon>
        <taxon>Pentapetalae</taxon>
        <taxon>asterids</taxon>
        <taxon>campanulids</taxon>
        <taxon>Asterales</taxon>
        <taxon>Asteraceae</taxon>
        <taxon>Carduoideae</taxon>
        <taxon>Cardueae</taxon>
        <taxon>Arctiinae</taxon>
        <taxon>Arctium</taxon>
    </lineage>
</organism>
<comment type="caution">
    <text evidence="1">The sequence shown here is derived from an EMBL/GenBank/DDBJ whole genome shotgun (WGS) entry which is preliminary data.</text>
</comment>
<name>A0ACB9FKZ8_ARCLA</name>
<reference evidence="1 2" key="2">
    <citation type="journal article" date="2022" name="Mol. Ecol. Resour.">
        <title>The genomes of chicory, endive, great burdock and yacon provide insights into Asteraceae paleo-polyploidization history and plant inulin production.</title>
        <authorList>
            <person name="Fan W."/>
            <person name="Wang S."/>
            <person name="Wang H."/>
            <person name="Wang A."/>
            <person name="Jiang F."/>
            <person name="Liu H."/>
            <person name="Zhao H."/>
            <person name="Xu D."/>
            <person name="Zhang Y."/>
        </authorList>
    </citation>
    <scope>NUCLEOTIDE SEQUENCE [LARGE SCALE GENOMIC DNA]</scope>
    <source>
        <strain evidence="2">cv. Niubang</strain>
    </source>
</reference>
<keyword evidence="2" id="KW-1185">Reference proteome</keyword>
<gene>
    <name evidence="1" type="ORF">L6452_02549</name>
</gene>
<reference evidence="2" key="1">
    <citation type="journal article" date="2022" name="Mol. Ecol. Resour.">
        <title>The genomes of chicory, endive, great burdock and yacon provide insights into Asteraceae palaeo-polyploidization history and plant inulin production.</title>
        <authorList>
            <person name="Fan W."/>
            <person name="Wang S."/>
            <person name="Wang H."/>
            <person name="Wang A."/>
            <person name="Jiang F."/>
            <person name="Liu H."/>
            <person name="Zhao H."/>
            <person name="Xu D."/>
            <person name="Zhang Y."/>
        </authorList>
    </citation>
    <scope>NUCLEOTIDE SEQUENCE [LARGE SCALE GENOMIC DNA]</scope>
    <source>
        <strain evidence="2">cv. Niubang</strain>
    </source>
</reference>
<proteinExistence type="predicted"/>
<sequence length="868" mass="98085">MTFSRSRVPIQTAQICASTSEQAPICKDSMVLINKIILLLLILFCILNHQLLSHSISINDETLIDIGIILDMESWIGKSIHMCISMAISDFYALNHSYRTRIVLHTRDSKGDPLKALSAVDHLLSNVKVKAIIGPETHLQPKLLSLFADKAKVPIFSFSAPSSMEYPYLFYIKEDESTMAKSIAALVESYKWRHVIFIYEDTEDGREILPYLVESFQDKSIQITYRSAISLLATCDEITEQLRKLMTFQTTIIIVHMSPSLASTLLLNAKRLGMMREEYAWILTEKTVELLRSTDFEVIESIQGALGFRSYVPASKRLHNLTARWHNFFYKKYPTSVTKEVPVLALWAYDTIWALAESVERVEVLENGPFLLNEVLKIRFMGISGEFQLSEGKVISNGYEIMNAIDYGEKRIAYWTSSEGIKETYPLINRGHRYSSLHTEAVIWPGGSTTVPKGRVLWQTIPSKLLKIGVLKIRNFKYFVDVEHDVEKNITTATGFSVDVFNTCIGALPYKFISFDNATYDDIVQKVYNKDLDAVVGDSTILANRSEFVDYTATYTDLGVGTLARIKKKDMWFFLKPLDMGLWLTAIASLMVTGFVVWAIECMNQEAECSQAQRIGTIFWLILLSIFFAQREKLSSNLSRFVMFVWLLVVLILITSYTATLSSLLTVEQFELASKGRIVGFHGGSFIRGVTVSNLHFEDHNNRAYYSYEDYAHALSEDGEADAIVDEIPYIKMFLGKYSSGDYALVSSQPITSGFGFIFQKGSPLVGEVSKEIARMRLDGTLGGLEKKWFENRLSIPSQNSTVTKALKLDRFGGLFIINGSTLALALMISVICLLCAKMEAHNIISLVVGRNLMVTIRYLLYRNVIRT</sequence>
<dbReference type="EMBL" id="CM042047">
    <property type="protein sequence ID" value="KAI3771386.1"/>
    <property type="molecule type" value="Genomic_DNA"/>
</dbReference>
<accession>A0ACB9FKZ8</accession>
<evidence type="ECO:0000313" key="1">
    <source>
        <dbReference type="EMBL" id="KAI3771386.1"/>
    </source>
</evidence>
<dbReference type="Proteomes" id="UP001055879">
    <property type="component" value="Linkage Group LG01"/>
</dbReference>
<protein>
    <submittedName>
        <fullName evidence="1">Uncharacterized protein</fullName>
    </submittedName>
</protein>